<dbReference type="InterPro" id="IPR001173">
    <property type="entry name" value="Glyco_trans_2-like"/>
</dbReference>
<gene>
    <name evidence="2" type="ORF">HJ526_17160</name>
</gene>
<evidence type="ECO:0000313" key="3">
    <source>
        <dbReference type="Proteomes" id="UP000523601"/>
    </source>
</evidence>
<protein>
    <submittedName>
        <fullName evidence="2">Glycosyltransferase</fullName>
    </submittedName>
</protein>
<accession>A0ABX2PI37</accession>
<reference evidence="2 3" key="1">
    <citation type="submission" date="2020-04" db="EMBL/GenBank/DDBJ databases">
        <title>Donghicola sp., a member of the Rhodobacteraceae family isolated from mangrove forest in Thailand.</title>
        <authorList>
            <person name="Charoenyingcharoen P."/>
            <person name="Yukphan P."/>
        </authorList>
    </citation>
    <scope>NUCLEOTIDE SEQUENCE [LARGE SCALE GENOMIC DNA]</scope>
    <source>
        <strain evidence="2 3">C2-DW-16</strain>
    </source>
</reference>
<dbReference type="EMBL" id="JABCJD010000011">
    <property type="protein sequence ID" value="NVO29156.1"/>
    <property type="molecule type" value="Genomic_DNA"/>
</dbReference>
<feature type="domain" description="Glycosyltransferase 2-like" evidence="1">
    <location>
        <begin position="4"/>
        <end position="117"/>
    </location>
</feature>
<name>A0ABX2PI37_9RHOB</name>
<sequence length="321" mass="36539">MTLSVVIPVRNDPDGLTRLLTQLSQMRIADRILVCDDASDVLCRPADLGFDEAALGINYLRSEAHLGAGHARNMGISALETDHVLFFDSDDLLTDELPLLLADLQGQDFDFCLFRHIDSRQREKGSPGPMTSDQHMWEDVGLMVDYPTPIDQSQAARIVMIAAYPWNKIYRTDFLRDQEIRCTEIPVHNDIELHWGSFLKAHRILASSRLCCEHFVHKHGDRLTNQRGAERLRVFEALAPLHGILHATAHETTFLLPMTQFYTRLFGWILGTLDTCYHETFHRKVSAFLLEHHTPATMTLIAAQDPGLARHINELIRRGWA</sequence>
<dbReference type="Pfam" id="PF00535">
    <property type="entry name" value="Glycos_transf_2"/>
    <property type="match status" value="1"/>
</dbReference>
<proteinExistence type="predicted"/>
<dbReference type="Proteomes" id="UP000523601">
    <property type="component" value="Unassembled WGS sequence"/>
</dbReference>
<dbReference type="CDD" id="cd00761">
    <property type="entry name" value="Glyco_tranf_GTA_type"/>
    <property type="match status" value="1"/>
</dbReference>
<evidence type="ECO:0000259" key="1">
    <source>
        <dbReference type="Pfam" id="PF00535"/>
    </source>
</evidence>
<keyword evidence="3" id="KW-1185">Reference proteome</keyword>
<evidence type="ECO:0000313" key="2">
    <source>
        <dbReference type="EMBL" id="NVO29156.1"/>
    </source>
</evidence>
<dbReference type="InterPro" id="IPR029044">
    <property type="entry name" value="Nucleotide-diphossugar_trans"/>
</dbReference>
<dbReference type="Gene3D" id="3.90.550.10">
    <property type="entry name" value="Spore Coat Polysaccharide Biosynthesis Protein SpsA, Chain A"/>
    <property type="match status" value="1"/>
</dbReference>
<comment type="caution">
    <text evidence="2">The sequence shown here is derived from an EMBL/GenBank/DDBJ whole genome shotgun (WGS) entry which is preliminary data.</text>
</comment>
<dbReference type="RefSeq" id="WP_176855847.1">
    <property type="nucleotide sequence ID" value="NZ_JABCJD010000011.1"/>
</dbReference>
<organism evidence="2 3">
    <name type="scientific">Donghicola mangrovi</name>
    <dbReference type="NCBI Taxonomy" id="2729614"/>
    <lineage>
        <taxon>Bacteria</taxon>
        <taxon>Pseudomonadati</taxon>
        <taxon>Pseudomonadota</taxon>
        <taxon>Alphaproteobacteria</taxon>
        <taxon>Rhodobacterales</taxon>
        <taxon>Roseobacteraceae</taxon>
        <taxon>Donghicola</taxon>
    </lineage>
</organism>
<dbReference type="SUPFAM" id="SSF53448">
    <property type="entry name" value="Nucleotide-diphospho-sugar transferases"/>
    <property type="match status" value="1"/>
</dbReference>